<evidence type="ECO:0000313" key="14">
    <source>
        <dbReference type="EMBL" id="GAA4427487.1"/>
    </source>
</evidence>
<dbReference type="InterPro" id="IPR000086">
    <property type="entry name" value="NUDIX_hydrolase_dom"/>
</dbReference>
<evidence type="ECO:0000256" key="11">
    <source>
        <dbReference type="ARBA" id="ARBA00038905"/>
    </source>
</evidence>
<dbReference type="InterPro" id="IPR015797">
    <property type="entry name" value="NUDIX_hydrolase-like_dom_sf"/>
</dbReference>
<dbReference type="InterPro" id="IPR020084">
    <property type="entry name" value="NUDIX_hydrolase_CS"/>
</dbReference>
<evidence type="ECO:0000256" key="3">
    <source>
        <dbReference type="ARBA" id="ARBA00022457"/>
    </source>
</evidence>
<keyword evidence="3" id="KW-0515">Mutator protein</keyword>
<comment type="cofactor">
    <cofactor evidence="1">
        <name>Mg(2+)</name>
        <dbReference type="ChEBI" id="CHEBI:18420"/>
    </cofactor>
</comment>
<evidence type="ECO:0000256" key="4">
    <source>
        <dbReference type="ARBA" id="ARBA00022705"/>
    </source>
</evidence>
<keyword evidence="9" id="KW-0234">DNA repair</keyword>
<dbReference type="CDD" id="cd03425">
    <property type="entry name" value="NUDIX_MutT_NudA_like"/>
    <property type="match status" value="1"/>
</dbReference>
<accession>A0ABP8LEL9</accession>
<evidence type="ECO:0000256" key="12">
    <source>
        <dbReference type="RuleBase" id="RU003476"/>
    </source>
</evidence>
<dbReference type="EC" id="3.6.1.55" evidence="11"/>
<dbReference type="PROSITE" id="PS51462">
    <property type="entry name" value="NUDIX"/>
    <property type="match status" value="1"/>
</dbReference>
<dbReference type="PANTHER" id="PTHR47707">
    <property type="entry name" value="8-OXO-DGTP DIPHOSPHATASE"/>
    <property type="match status" value="1"/>
</dbReference>
<keyword evidence="5" id="KW-0479">Metal-binding</keyword>
<dbReference type="RefSeq" id="WP_345216873.1">
    <property type="nucleotide sequence ID" value="NZ_BAABGN010000011.1"/>
</dbReference>
<keyword evidence="6" id="KW-0227">DNA damage</keyword>
<dbReference type="Gene3D" id="3.90.79.10">
    <property type="entry name" value="Nucleoside Triphosphate Pyrophosphohydrolase"/>
    <property type="match status" value="1"/>
</dbReference>
<comment type="similarity">
    <text evidence="2 12">Belongs to the Nudix hydrolase family.</text>
</comment>
<organism evidence="14 15">
    <name type="scientific">Georgenia halophila</name>
    <dbReference type="NCBI Taxonomy" id="620889"/>
    <lineage>
        <taxon>Bacteria</taxon>
        <taxon>Bacillati</taxon>
        <taxon>Actinomycetota</taxon>
        <taxon>Actinomycetes</taxon>
        <taxon>Micrococcales</taxon>
        <taxon>Bogoriellaceae</taxon>
        <taxon>Georgenia</taxon>
    </lineage>
</organism>
<comment type="caution">
    <text evidence="14">The sequence shown here is derived from an EMBL/GenBank/DDBJ whole genome shotgun (WGS) entry which is preliminary data.</text>
</comment>
<protein>
    <recommendedName>
        <fullName evidence="11">8-oxo-dGTP diphosphatase</fullName>
        <ecNumber evidence="11">3.6.1.55</ecNumber>
    </recommendedName>
</protein>
<keyword evidence="8" id="KW-0460">Magnesium</keyword>
<evidence type="ECO:0000256" key="6">
    <source>
        <dbReference type="ARBA" id="ARBA00022763"/>
    </source>
</evidence>
<comment type="catalytic activity">
    <reaction evidence="10">
        <text>8-oxo-dGTP + H2O = 8-oxo-dGMP + diphosphate + H(+)</text>
        <dbReference type="Rhea" id="RHEA:31575"/>
        <dbReference type="ChEBI" id="CHEBI:15377"/>
        <dbReference type="ChEBI" id="CHEBI:15378"/>
        <dbReference type="ChEBI" id="CHEBI:33019"/>
        <dbReference type="ChEBI" id="CHEBI:63224"/>
        <dbReference type="ChEBI" id="CHEBI:77896"/>
        <dbReference type="EC" id="3.6.1.55"/>
    </reaction>
</comment>
<name>A0ABP8LEL9_9MICO</name>
<keyword evidence="7 12" id="KW-0378">Hydrolase</keyword>
<evidence type="ECO:0000256" key="2">
    <source>
        <dbReference type="ARBA" id="ARBA00005582"/>
    </source>
</evidence>
<evidence type="ECO:0000256" key="10">
    <source>
        <dbReference type="ARBA" id="ARBA00035861"/>
    </source>
</evidence>
<evidence type="ECO:0000256" key="1">
    <source>
        <dbReference type="ARBA" id="ARBA00001946"/>
    </source>
</evidence>
<gene>
    <name evidence="14" type="ORF">GCM10023169_27550</name>
</gene>
<keyword evidence="15" id="KW-1185">Reference proteome</keyword>
<dbReference type="InterPro" id="IPR020476">
    <property type="entry name" value="Nudix_hydrolase"/>
</dbReference>
<dbReference type="PRINTS" id="PR00502">
    <property type="entry name" value="NUDIXFAMILY"/>
</dbReference>
<dbReference type="Pfam" id="PF00293">
    <property type="entry name" value="NUDIX"/>
    <property type="match status" value="1"/>
</dbReference>
<evidence type="ECO:0000256" key="5">
    <source>
        <dbReference type="ARBA" id="ARBA00022723"/>
    </source>
</evidence>
<evidence type="ECO:0000313" key="15">
    <source>
        <dbReference type="Proteomes" id="UP001500622"/>
    </source>
</evidence>
<dbReference type="PROSITE" id="PS00893">
    <property type="entry name" value="NUDIX_BOX"/>
    <property type="match status" value="1"/>
</dbReference>
<evidence type="ECO:0000259" key="13">
    <source>
        <dbReference type="PROSITE" id="PS51462"/>
    </source>
</evidence>
<keyword evidence="4" id="KW-0235">DNA replication</keyword>
<dbReference type="PANTHER" id="PTHR47707:SF1">
    <property type="entry name" value="NUDIX HYDROLASE FAMILY PROTEIN"/>
    <property type="match status" value="1"/>
</dbReference>
<sequence>MTSPRASERRLVAAAAVVDSLDAPTAILCARRSAPEALAGRWELPGGKVEPGESAEEALHRELAEELGARVRLGPVIPADDGGDWPILHHLRMRVWMAELVAGSPKPLQDHDELAWIAPADLQDLDWLDPDRPIARALQAATIPQDRTGTGAYGSPA</sequence>
<evidence type="ECO:0000256" key="7">
    <source>
        <dbReference type="ARBA" id="ARBA00022801"/>
    </source>
</evidence>
<reference evidence="15" key="1">
    <citation type="journal article" date="2019" name="Int. J. Syst. Evol. Microbiol.">
        <title>The Global Catalogue of Microorganisms (GCM) 10K type strain sequencing project: providing services to taxonomists for standard genome sequencing and annotation.</title>
        <authorList>
            <consortium name="The Broad Institute Genomics Platform"/>
            <consortium name="The Broad Institute Genome Sequencing Center for Infectious Disease"/>
            <person name="Wu L."/>
            <person name="Ma J."/>
        </authorList>
    </citation>
    <scope>NUCLEOTIDE SEQUENCE [LARGE SCALE GENOMIC DNA]</scope>
    <source>
        <strain evidence="15">JCM 17810</strain>
    </source>
</reference>
<dbReference type="Proteomes" id="UP001500622">
    <property type="component" value="Unassembled WGS sequence"/>
</dbReference>
<dbReference type="SUPFAM" id="SSF55811">
    <property type="entry name" value="Nudix"/>
    <property type="match status" value="1"/>
</dbReference>
<proteinExistence type="inferred from homology"/>
<dbReference type="InterPro" id="IPR047127">
    <property type="entry name" value="MutT-like"/>
</dbReference>
<evidence type="ECO:0000256" key="8">
    <source>
        <dbReference type="ARBA" id="ARBA00022842"/>
    </source>
</evidence>
<dbReference type="EMBL" id="BAABGN010000011">
    <property type="protein sequence ID" value="GAA4427487.1"/>
    <property type="molecule type" value="Genomic_DNA"/>
</dbReference>
<feature type="domain" description="Nudix hydrolase" evidence="13">
    <location>
        <begin position="8"/>
        <end position="142"/>
    </location>
</feature>
<evidence type="ECO:0000256" key="9">
    <source>
        <dbReference type="ARBA" id="ARBA00023204"/>
    </source>
</evidence>